<evidence type="ECO:0000256" key="6">
    <source>
        <dbReference type="ARBA" id="ARBA00029447"/>
    </source>
</evidence>
<dbReference type="Gene3D" id="1.10.287.950">
    <property type="entry name" value="Methyl-accepting chemotaxis protein"/>
    <property type="match status" value="1"/>
</dbReference>
<dbReference type="InterPro" id="IPR004089">
    <property type="entry name" value="MCPsignal_dom"/>
</dbReference>
<gene>
    <name evidence="11" type="ORF">FAZ21_14165</name>
</gene>
<dbReference type="RefSeq" id="WP_136774097.1">
    <property type="nucleotide sequence ID" value="NZ_CP156074.1"/>
</dbReference>
<keyword evidence="3 9" id="KW-1133">Transmembrane helix</keyword>
<dbReference type="PANTHER" id="PTHR32089:SF119">
    <property type="entry name" value="METHYL-ACCEPTING CHEMOTAXIS PROTEIN CTPL"/>
    <property type="match status" value="1"/>
</dbReference>
<evidence type="ECO:0000313" key="11">
    <source>
        <dbReference type="EMBL" id="TJZ70731.1"/>
    </source>
</evidence>
<evidence type="ECO:0000256" key="8">
    <source>
        <dbReference type="SAM" id="Coils"/>
    </source>
</evidence>
<dbReference type="PRINTS" id="PR00260">
    <property type="entry name" value="CHEMTRNSDUCR"/>
</dbReference>
<dbReference type="CDD" id="cd11386">
    <property type="entry name" value="MCP_signal"/>
    <property type="match status" value="1"/>
</dbReference>
<evidence type="ECO:0000259" key="10">
    <source>
        <dbReference type="PROSITE" id="PS50111"/>
    </source>
</evidence>
<keyword evidence="2 9" id="KW-0812">Transmembrane</keyword>
<dbReference type="GO" id="GO:0007165">
    <property type="term" value="P:signal transduction"/>
    <property type="evidence" value="ECO:0007669"/>
    <property type="project" value="UniProtKB-KW"/>
</dbReference>
<keyword evidence="5 7" id="KW-0807">Transducer</keyword>
<dbReference type="EMBL" id="SUMF01000018">
    <property type="protein sequence ID" value="TJZ70731.1"/>
    <property type="molecule type" value="Genomic_DNA"/>
</dbReference>
<feature type="domain" description="Methyl-accepting transducer" evidence="10">
    <location>
        <begin position="266"/>
        <end position="502"/>
    </location>
</feature>
<evidence type="ECO:0000256" key="3">
    <source>
        <dbReference type="ARBA" id="ARBA00022989"/>
    </source>
</evidence>
<reference evidence="11 12" key="1">
    <citation type="submission" date="2019-04" db="EMBL/GenBank/DDBJ databases">
        <title>Chitiniphilus eburnea sp. nov., a novel chitinolytic bacterium isolated from aquaculture sludge.</title>
        <authorList>
            <person name="Sheng M."/>
        </authorList>
    </citation>
    <scope>NUCLEOTIDE SEQUENCE [LARGE SCALE GENOMIC DNA]</scope>
    <source>
        <strain evidence="11 12">HX-2-15</strain>
    </source>
</reference>
<dbReference type="FunFam" id="1.10.287.950:FF:000001">
    <property type="entry name" value="Methyl-accepting chemotaxis sensory transducer"/>
    <property type="match status" value="1"/>
</dbReference>
<dbReference type="PANTHER" id="PTHR32089">
    <property type="entry name" value="METHYL-ACCEPTING CHEMOTAXIS PROTEIN MCPB"/>
    <property type="match status" value="1"/>
</dbReference>
<dbReference type="GO" id="GO:0016020">
    <property type="term" value="C:membrane"/>
    <property type="evidence" value="ECO:0007669"/>
    <property type="project" value="UniProtKB-SubCell"/>
</dbReference>
<comment type="subcellular location">
    <subcellularLocation>
        <location evidence="1">Membrane</location>
        <topology evidence="1">Multi-pass membrane protein</topology>
    </subcellularLocation>
</comment>
<dbReference type="SMART" id="SM00283">
    <property type="entry name" value="MA"/>
    <property type="match status" value="1"/>
</dbReference>
<comment type="caution">
    <text evidence="11">The sequence shown here is derived from an EMBL/GenBank/DDBJ whole genome shotgun (WGS) entry which is preliminary data.</text>
</comment>
<sequence>MKLSRQLVLTMGGAFGLFAVATLISIGAQLKTAAQLDELIDHYQAELIAVNELGDAAMKSSTAIRSFFVDPANPAAQKVLAALPAEFDAARARLTPLVANDAEARERLARIVALRALQQRMQAEIAQYIDNGQLDVAREKINTEEAVRAWAPMSAELDAWAASARARMQAKRDEQQAANRAAIGIAATLAGVAVVAGLLLGRRLVRAVMGQIGGEPAAARAAMQALAAGDLARPVPLARGDRHSLLANVETTRGSLAAMIRELREHAEDLEREAGGMSGTAERLSHGVRTQTDAAASMASAIEQMSTSVNQVAGSAHAASELAQTAGGRAASGSAVILGVGGEIDDVAATIRRAAERIDALGSEADRISSIVAVIREIADQTNLLALNAAIEAARAGESGRGFAVVADEVRKLAERTGQATGEIGTMIGGTQASAREAVQTMQTAVRQVEAGVANARAAGQAIGEIHSVNRELESVAGEISVALKEQSAASQDIARNVERIVQMAQASSESAGASEGAARRLESVARGLKTNVARFSL</sequence>
<evidence type="ECO:0000313" key="12">
    <source>
        <dbReference type="Proteomes" id="UP000310016"/>
    </source>
</evidence>
<feature type="transmembrane region" description="Helical" evidence="9">
    <location>
        <begin position="181"/>
        <end position="201"/>
    </location>
</feature>
<evidence type="ECO:0000256" key="5">
    <source>
        <dbReference type="ARBA" id="ARBA00023224"/>
    </source>
</evidence>
<evidence type="ECO:0000256" key="4">
    <source>
        <dbReference type="ARBA" id="ARBA00023136"/>
    </source>
</evidence>
<keyword evidence="8" id="KW-0175">Coiled coil</keyword>
<feature type="coiled-coil region" evidence="8">
    <location>
        <begin position="253"/>
        <end position="280"/>
    </location>
</feature>
<dbReference type="PROSITE" id="PS50111">
    <property type="entry name" value="CHEMOTAXIS_TRANSDUC_2"/>
    <property type="match status" value="1"/>
</dbReference>
<evidence type="ECO:0000256" key="7">
    <source>
        <dbReference type="PROSITE-ProRule" id="PRU00284"/>
    </source>
</evidence>
<evidence type="ECO:0000256" key="1">
    <source>
        <dbReference type="ARBA" id="ARBA00004141"/>
    </source>
</evidence>
<dbReference type="GO" id="GO:0004888">
    <property type="term" value="F:transmembrane signaling receptor activity"/>
    <property type="evidence" value="ECO:0007669"/>
    <property type="project" value="InterPro"/>
</dbReference>
<dbReference type="OrthoDB" id="9806477at2"/>
<evidence type="ECO:0000256" key="2">
    <source>
        <dbReference type="ARBA" id="ARBA00022692"/>
    </source>
</evidence>
<dbReference type="InterPro" id="IPR004090">
    <property type="entry name" value="Chemotax_Me-accpt_rcpt"/>
</dbReference>
<dbReference type="Proteomes" id="UP000310016">
    <property type="component" value="Unassembled WGS sequence"/>
</dbReference>
<dbReference type="GO" id="GO:0006935">
    <property type="term" value="P:chemotaxis"/>
    <property type="evidence" value="ECO:0007669"/>
    <property type="project" value="InterPro"/>
</dbReference>
<comment type="similarity">
    <text evidence="6">Belongs to the methyl-accepting chemotaxis (MCP) protein family.</text>
</comment>
<protein>
    <submittedName>
        <fullName evidence="11">Methyl-accepting chemotaxis protein</fullName>
    </submittedName>
</protein>
<feature type="transmembrane region" description="Helical" evidence="9">
    <location>
        <begin position="7"/>
        <end position="28"/>
    </location>
</feature>
<accession>A0A4U0PR06</accession>
<keyword evidence="4 9" id="KW-0472">Membrane</keyword>
<dbReference type="SUPFAM" id="SSF58104">
    <property type="entry name" value="Methyl-accepting chemotaxis protein (MCP) signaling domain"/>
    <property type="match status" value="1"/>
</dbReference>
<name>A0A4U0PR06_9NEIS</name>
<organism evidence="11 12">
    <name type="scientific">Chitiniphilus eburneus</name>
    <dbReference type="NCBI Taxonomy" id="2571148"/>
    <lineage>
        <taxon>Bacteria</taxon>
        <taxon>Pseudomonadati</taxon>
        <taxon>Pseudomonadota</taxon>
        <taxon>Betaproteobacteria</taxon>
        <taxon>Neisseriales</taxon>
        <taxon>Chitinibacteraceae</taxon>
        <taxon>Chitiniphilus</taxon>
    </lineage>
</organism>
<evidence type="ECO:0000256" key="9">
    <source>
        <dbReference type="SAM" id="Phobius"/>
    </source>
</evidence>
<keyword evidence="12" id="KW-1185">Reference proteome</keyword>
<dbReference type="Pfam" id="PF00015">
    <property type="entry name" value="MCPsignal"/>
    <property type="match status" value="1"/>
</dbReference>
<proteinExistence type="inferred from homology"/>
<dbReference type="AlphaFoldDB" id="A0A4U0PR06"/>